<protein>
    <submittedName>
        <fullName evidence="2">Uncharacterized protein</fullName>
    </submittedName>
</protein>
<feature type="compositionally biased region" description="Pro residues" evidence="1">
    <location>
        <begin position="30"/>
        <end position="39"/>
    </location>
</feature>
<dbReference type="AlphaFoldDB" id="A0A5C1A8X1"/>
<reference evidence="3" key="1">
    <citation type="submission" date="2019-08" db="EMBL/GenBank/DDBJ databases">
        <title>Limnoglobus roseus gen. nov., sp. nov., a novel freshwater planctomycete with a giant genome from the family Gemmataceae.</title>
        <authorList>
            <person name="Kulichevskaya I.S."/>
            <person name="Naumoff D.G."/>
            <person name="Miroshnikov K."/>
            <person name="Ivanova A."/>
            <person name="Philippov D.A."/>
            <person name="Hakobyan A."/>
            <person name="Rijpstra I.C."/>
            <person name="Sinninghe Damste J.S."/>
            <person name="Liesack W."/>
            <person name="Dedysh S.N."/>
        </authorList>
    </citation>
    <scope>NUCLEOTIDE SEQUENCE [LARGE SCALE GENOMIC DNA]</scope>
    <source>
        <strain evidence="3">PX52</strain>
    </source>
</reference>
<dbReference type="Proteomes" id="UP000324974">
    <property type="component" value="Chromosome"/>
</dbReference>
<dbReference type="RefSeq" id="WP_149110427.1">
    <property type="nucleotide sequence ID" value="NZ_CP042425.1"/>
</dbReference>
<proteinExistence type="predicted"/>
<evidence type="ECO:0000313" key="3">
    <source>
        <dbReference type="Proteomes" id="UP000324974"/>
    </source>
</evidence>
<sequence>MRRSVTASLLTSALWLTGCGESHPHAKEPVNPPVVAPQPPKDEPKAVTPEQKGKAVVPEPYHRAEDGPFTFGDATITVEGVLWSKYDKTIDTILVSVKIEYSKDAKPARIQGFAGNNDAIRKLTGKGVVNAPTNQTDLTAKSDAGDSCRVLIRTLRDRGWDADSSISAAKVAEVKVIPGATYRWVLQFERPFPKAKRLQFEIPAEDIGGVGKIRLDVPSQDRWKLEN</sequence>
<feature type="region of interest" description="Disordered" evidence="1">
    <location>
        <begin position="22"/>
        <end position="61"/>
    </location>
</feature>
<name>A0A5C1A8X1_9BACT</name>
<dbReference type="PROSITE" id="PS51257">
    <property type="entry name" value="PROKAR_LIPOPROTEIN"/>
    <property type="match status" value="1"/>
</dbReference>
<accession>A0A5C1A8X1</accession>
<dbReference type="EMBL" id="CP042425">
    <property type="protein sequence ID" value="QEL15631.1"/>
    <property type="molecule type" value="Genomic_DNA"/>
</dbReference>
<evidence type="ECO:0000313" key="2">
    <source>
        <dbReference type="EMBL" id="QEL15631.1"/>
    </source>
</evidence>
<evidence type="ECO:0000256" key="1">
    <source>
        <dbReference type="SAM" id="MobiDB-lite"/>
    </source>
</evidence>
<keyword evidence="3" id="KW-1185">Reference proteome</keyword>
<dbReference type="KEGG" id="lrs:PX52LOC_02564"/>
<organism evidence="2 3">
    <name type="scientific">Limnoglobus roseus</name>
    <dbReference type="NCBI Taxonomy" id="2598579"/>
    <lineage>
        <taxon>Bacteria</taxon>
        <taxon>Pseudomonadati</taxon>
        <taxon>Planctomycetota</taxon>
        <taxon>Planctomycetia</taxon>
        <taxon>Gemmatales</taxon>
        <taxon>Gemmataceae</taxon>
        <taxon>Limnoglobus</taxon>
    </lineage>
</organism>
<gene>
    <name evidence="2" type="ORF">PX52LOC_02564</name>
</gene>